<dbReference type="RefSeq" id="WP_125096549.1">
    <property type="nucleotide sequence ID" value="NZ_RRUE01000002.1"/>
</dbReference>
<comment type="caution">
    <text evidence="1">The sequence shown here is derived from an EMBL/GenBank/DDBJ whole genome shotgun (WGS) entry which is preliminary data.</text>
</comment>
<sequence>MYRKWLDCPGVLVRLKSEITDSPGGWMLLLLVGKRSYRLVSGSALLLTGFSQIFFLEHESVGGRDFSWLISSQLGEQKIANVIDSIAKPGWYFRHPVIAL</sequence>
<protein>
    <submittedName>
        <fullName evidence="1">Uncharacterized protein</fullName>
    </submittedName>
</protein>
<dbReference type="AlphaFoldDB" id="A0A426FNW4"/>
<evidence type="ECO:0000313" key="1">
    <source>
        <dbReference type="EMBL" id="RRN44354.1"/>
    </source>
</evidence>
<dbReference type="EMBL" id="RRUE01000002">
    <property type="protein sequence ID" value="RRN44354.1"/>
    <property type="molecule type" value="Genomic_DNA"/>
</dbReference>
<keyword evidence="2" id="KW-1185">Reference proteome</keyword>
<dbReference type="Proteomes" id="UP000270261">
    <property type="component" value="Unassembled WGS sequence"/>
</dbReference>
<proteinExistence type="predicted"/>
<organism evidence="1 2">
    <name type="scientific">Lautropia dentalis</name>
    <dbReference type="NCBI Taxonomy" id="2490857"/>
    <lineage>
        <taxon>Bacteria</taxon>
        <taxon>Pseudomonadati</taxon>
        <taxon>Pseudomonadota</taxon>
        <taxon>Betaproteobacteria</taxon>
        <taxon>Burkholderiales</taxon>
        <taxon>Burkholderiaceae</taxon>
        <taxon>Lautropia</taxon>
    </lineage>
</organism>
<name>A0A426FNW4_9BURK</name>
<evidence type="ECO:0000313" key="2">
    <source>
        <dbReference type="Proteomes" id="UP000270261"/>
    </source>
</evidence>
<reference evidence="1 2" key="1">
    <citation type="submission" date="2018-11" db="EMBL/GenBank/DDBJ databases">
        <title>Genome sequencing of Lautropia sp. KCOM 2505 (= ChDC F240).</title>
        <authorList>
            <person name="Kook J.-K."/>
            <person name="Park S.-N."/>
            <person name="Lim Y.K."/>
        </authorList>
    </citation>
    <scope>NUCLEOTIDE SEQUENCE [LARGE SCALE GENOMIC DNA]</scope>
    <source>
        <strain evidence="1 2">KCOM 2505</strain>
    </source>
</reference>
<accession>A0A426FNW4</accession>
<gene>
    <name evidence="1" type="ORF">EHV23_13635</name>
</gene>